<sequence length="173" mass="19317">MMKELLLLRHAKSSWDDPSLADVERPLAPRGRRAAPRMGRELARRGWLPDRVLVSPARRAQQTWRLVAAEIGRMELAPGSGEGLYMAAPEQLLAALQKIPEKAARVLLVGHNPGMEDFASRLAGDGSEEDALERMREKFPTAAVARFAFDGRWDALSFGQARLLDFLKPRDFS</sequence>
<proteinExistence type="predicted"/>
<dbReference type="RefSeq" id="WP_223005954.1">
    <property type="nucleotide sequence ID" value="NZ_JAHSQO010000004.1"/>
</dbReference>
<dbReference type="Gene3D" id="3.40.50.1240">
    <property type="entry name" value="Phosphoglycerate mutase-like"/>
    <property type="match status" value="1"/>
</dbReference>
<comment type="caution">
    <text evidence="1">The sequence shown here is derived from an EMBL/GenBank/DDBJ whole genome shotgun (WGS) entry which is preliminary data.</text>
</comment>
<reference evidence="1 2" key="1">
    <citation type="submission" date="2021-06" db="EMBL/GenBank/DDBJ databases">
        <title>Nitratireductor porphyridii sp. nov., isolated from a small marine red alga, Porphyridium purpureum in South Korea.</title>
        <authorList>
            <person name="Kim K.H."/>
            <person name="Kristyanto S."/>
            <person name="Jeon C.O."/>
        </authorList>
    </citation>
    <scope>NUCLEOTIDE SEQUENCE [LARGE SCALE GENOMIC DNA]</scope>
    <source>
        <strain evidence="1 2">R6</strain>
    </source>
</reference>
<evidence type="ECO:0000313" key="2">
    <source>
        <dbReference type="Proteomes" id="UP000777661"/>
    </source>
</evidence>
<dbReference type="PANTHER" id="PTHR47623:SF1">
    <property type="entry name" value="OS09G0287300 PROTEIN"/>
    <property type="match status" value="1"/>
</dbReference>
<gene>
    <name evidence="1" type="ORF">KVG22_12640</name>
</gene>
<dbReference type="CDD" id="cd07067">
    <property type="entry name" value="HP_PGM_like"/>
    <property type="match status" value="1"/>
</dbReference>
<accession>A0ABS7R943</accession>
<organism evidence="1 2">
    <name type="scientific">Nitratireductor rhodophyticola</name>
    <dbReference type="NCBI Taxonomy" id="2854036"/>
    <lineage>
        <taxon>Bacteria</taxon>
        <taxon>Pseudomonadati</taxon>
        <taxon>Pseudomonadota</taxon>
        <taxon>Alphaproteobacteria</taxon>
        <taxon>Hyphomicrobiales</taxon>
        <taxon>Phyllobacteriaceae</taxon>
        <taxon>Nitratireductor</taxon>
    </lineage>
</organism>
<name>A0ABS7R943_9HYPH</name>
<dbReference type="InterPro" id="IPR013078">
    <property type="entry name" value="His_Pase_superF_clade-1"/>
</dbReference>
<dbReference type="PANTHER" id="PTHR47623">
    <property type="entry name" value="OS09G0287300 PROTEIN"/>
    <property type="match status" value="1"/>
</dbReference>
<protein>
    <submittedName>
        <fullName evidence="1">Histidine phosphatase family protein</fullName>
    </submittedName>
</protein>
<dbReference type="EMBL" id="JAHSQO010000004">
    <property type="protein sequence ID" value="MBY8917442.1"/>
    <property type="molecule type" value="Genomic_DNA"/>
</dbReference>
<dbReference type="Proteomes" id="UP000777661">
    <property type="component" value="Unassembled WGS sequence"/>
</dbReference>
<dbReference type="SUPFAM" id="SSF53254">
    <property type="entry name" value="Phosphoglycerate mutase-like"/>
    <property type="match status" value="1"/>
</dbReference>
<dbReference type="SMART" id="SM00855">
    <property type="entry name" value="PGAM"/>
    <property type="match status" value="1"/>
</dbReference>
<evidence type="ECO:0000313" key="1">
    <source>
        <dbReference type="EMBL" id="MBY8917442.1"/>
    </source>
</evidence>
<keyword evidence="2" id="KW-1185">Reference proteome</keyword>
<dbReference type="InterPro" id="IPR029033">
    <property type="entry name" value="His_PPase_superfam"/>
</dbReference>
<dbReference type="Pfam" id="PF00300">
    <property type="entry name" value="His_Phos_1"/>
    <property type="match status" value="1"/>
</dbReference>